<dbReference type="GO" id="GO:0006508">
    <property type="term" value="P:proteolysis"/>
    <property type="evidence" value="ECO:0007669"/>
    <property type="project" value="InterPro"/>
</dbReference>
<dbReference type="PATRIC" id="fig|1237085.11.peg.1089"/>
<dbReference type="InterPro" id="IPR045570">
    <property type="entry name" value="Metalloprtase-TldD/E_cen_dom"/>
</dbReference>
<dbReference type="Gene3D" id="3.30.2290.10">
    <property type="entry name" value="PmbA/TldD superfamily"/>
    <property type="match status" value="1"/>
</dbReference>
<sequence>MHCCNWRVAVILEDLLRYAIKEAEALGASDAEACAAASSESEVFIENNDIKQAKSQKPSSVGIRVFVRGSAGFCSVNSLSKSKIKDAVSMAVKIARVSPKDRYNVLPSRSKKPRMLQGIYDKNAQSFEASDAARMAAEMLAAAKLYDKRVSVDSGNFTADVSTQWLANSNGIELSEKTSIFSWSIMGMAIDGGDISSFDFQLGGSHFVRDIDVHATATEFAETVVNSLGPRRIESFKGEMLLTPAAINEMMEEVISHSINSDAVQKKSSHFAGKIGKKVASDLLTVEDDATNVEALGASSFDREGVPHRRNVVIEKGVLYKFLYNTYTAKKDGVRSTGNAGGSISSPPSVSTTNFVVRPGRSSLDTLVSEMKNGMIISRFSGNVNPVNGDFSGVVKGGRLVKNGTIQHAVKEVMVAGNVFEALRRLNGVSKERKVLYDSILPYMRFDGISFTAG</sequence>
<dbReference type="Pfam" id="PF01523">
    <property type="entry name" value="PmbA_TldD_1st"/>
    <property type="match status" value="1"/>
</dbReference>
<dbReference type="InterPro" id="IPR045569">
    <property type="entry name" value="Metalloprtase-TldD/E_C"/>
</dbReference>
<dbReference type="Proteomes" id="UP000008037">
    <property type="component" value="Chromosome"/>
</dbReference>
<dbReference type="HOGENOM" id="CLU_026425_4_2_2"/>
<organism evidence="4 5">
    <name type="scientific">Nitrososphaera gargensis (strain Ga9.2)</name>
    <dbReference type="NCBI Taxonomy" id="1237085"/>
    <lineage>
        <taxon>Archaea</taxon>
        <taxon>Nitrososphaerota</taxon>
        <taxon>Nitrososphaeria</taxon>
        <taxon>Nitrososphaerales</taxon>
        <taxon>Nitrososphaeraceae</taxon>
        <taxon>Nitrososphaera</taxon>
    </lineage>
</organism>
<evidence type="ECO:0000259" key="3">
    <source>
        <dbReference type="Pfam" id="PF19290"/>
    </source>
</evidence>
<proteinExistence type="predicted"/>
<dbReference type="STRING" id="1237085.Ngar_c11490"/>
<dbReference type="InterPro" id="IPR036059">
    <property type="entry name" value="TldD/PmbA_sf"/>
</dbReference>
<dbReference type="PANTHER" id="PTHR43421:SF1">
    <property type="entry name" value="METALLOPROTEASE PMBA"/>
    <property type="match status" value="1"/>
</dbReference>
<dbReference type="AlphaFoldDB" id="K0IE83"/>
<accession>K0IE83</accession>
<dbReference type="GO" id="GO:0005829">
    <property type="term" value="C:cytosol"/>
    <property type="evidence" value="ECO:0007669"/>
    <property type="project" value="TreeGrafter"/>
</dbReference>
<dbReference type="InterPro" id="IPR047657">
    <property type="entry name" value="PmbA"/>
</dbReference>
<dbReference type="EMBL" id="CP002408">
    <property type="protein sequence ID" value="AFU58090.1"/>
    <property type="molecule type" value="Genomic_DNA"/>
</dbReference>
<dbReference type="PANTHER" id="PTHR43421">
    <property type="entry name" value="METALLOPROTEASE PMBA"/>
    <property type="match status" value="1"/>
</dbReference>
<dbReference type="InterPro" id="IPR002510">
    <property type="entry name" value="Metalloprtase-TldD/E_N"/>
</dbReference>
<dbReference type="SUPFAM" id="SSF111283">
    <property type="entry name" value="Putative modulator of DNA gyrase, PmbA/TldD"/>
    <property type="match status" value="1"/>
</dbReference>
<dbReference type="BioCyc" id="CNIT1237085:G1324-1147-MONOMER"/>
<dbReference type="InterPro" id="IPR035068">
    <property type="entry name" value="TldD/PmbA_N"/>
</dbReference>
<feature type="domain" description="Metalloprotease TldD/E N-terminal" evidence="1">
    <location>
        <begin position="31"/>
        <end position="95"/>
    </location>
</feature>
<dbReference type="KEGG" id="nga:Ngar_c11490"/>
<feature type="domain" description="Metalloprotease TldD/E C-terminal" evidence="2">
    <location>
        <begin position="239"/>
        <end position="452"/>
    </location>
</feature>
<dbReference type="Pfam" id="PF19289">
    <property type="entry name" value="PmbA_TldD_3rd"/>
    <property type="match status" value="1"/>
</dbReference>
<reference evidence="4 5" key="1">
    <citation type="journal article" date="2012" name="Environ. Microbiol.">
        <title>The genome of the ammonia-oxidizing Candidatus Nitrososphaera gargensis: insights into metabolic versatility and environmental adaptations.</title>
        <authorList>
            <person name="Spang A."/>
            <person name="Poehlein A."/>
            <person name="Offre P."/>
            <person name="Zumbragel S."/>
            <person name="Haider S."/>
            <person name="Rychlik N."/>
            <person name="Nowka B."/>
            <person name="Schmeisser C."/>
            <person name="Lebedeva E.V."/>
            <person name="Rattei T."/>
            <person name="Bohm C."/>
            <person name="Schmid M."/>
            <person name="Galushko A."/>
            <person name="Hatzenpichler R."/>
            <person name="Weinmaier T."/>
            <person name="Daniel R."/>
            <person name="Schleper C."/>
            <person name="Spieck E."/>
            <person name="Streit W."/>
            <person name="Wagner M."/>
        </authorList>
    </citation>
    <scope>NUCLEOTIDE SEQUENCE [LARGE SCALE GENOMIC DNA]</scope>
    <source>
        <strain evidence="5">Ga9.2</strain>
    </source>
</reference>
<dbReference type="Pfam" id="PF19290">
    <property type="entry name" value="PmbA_TldD_2nd"/>
    <property type="match status" value="1"/>
</dbReference>
<dbReference type="InParanoid" id="K0IE83"/>
<gene>
    <name evidence="4" type="ordered locus">Ngar_c11490</name>
</gene>
<protein>
    <submittedName>
        <fullName evidence="4">Putative TldD/pmbA family protein</fullName>
    </submittedName>
</protein>
<evidence type="ECO:0000259" key="1">
    <source>
        <dbReference type="Pfam" id="PF01523"/>
    </source>
</evidence>
<evidence type="ECO:0000313" key="4">
    <source>
        <dbReference type="EMBL" id="AFU58090.1"/>
    </source>
</evidence>
<keyword evidence="5" id="KW-1185">Reference proteome</keyword>
<feature type="domain" description="Metalloprotease TldD/E central" evidence="3">
    <location>
        <begin position="126"/>
        <end position="228"/>
    </location>
</feature>
<evidence type="ECO:0000259" key="2">
    <source>
        <dbReference type="Pfam" id="PF19289"/>
    </source>
</evidence>
<name>K0IE83_NITGG</name>
<evidence type="ECO:0000313" key="5">
    <source>
        <dbReference type="Proteomes" id="UP000008037"/>
    </source>
</evidence>
<dbReference type="GO" id="GO:0008237">
    <property type="term" value="F:metallopeptidase activity"/>
    <property type="evidence" value="ECO:0007669"/>
    <property type="project" value="InterPro"/>
</dbReference>